<comment type="caution">
    <text evidence="2">The sequence shown here is derived from an EMBL/GenBank/DDBJ whole genome shotgun (WGS) entry which is preliminary data.</text>
</comment>
<evidence type="ECO:0000313" key="3">
    <source>
        <dbReference type="Proteomes" id="UP000252519"/>
    </source>
</evidence>
<accession>A0A368FV93</accession>
<evidence type="ECO:0000313" key="2">
    <source>
        <dbReference type="EMBL" id="RCN34187.1"/>
    </source>
</evidence>
<dbReference type="EMBL" id="JOJR01000814">
    <property type="protein sequence ID" value="RCN34187.1"/>
    <property type="molecule type" value="Genomic_DNA"/>
</dbReference>
<name>A0A368FV93_ANCCA</name>
<proteinExistence type="predicted"/>
<evidence type="ECO:0000256" key="1">
    <source>
        <dbReference type="SAM" id="MobiDB-lite"/>
    </source>
</evidence>
<keyword evidence="3" id="KW-1185">Reference proteome</keyword>
<sequence length="104" mass="11218">MCQWCPALGKCSAAMHCPSATGSVCPEKNGPPSPASMSIDDPRNISLPVKHLPQPDGFVSSLRFLSGSRNDGVLSWMPLVDVAKYVVLGTPLGNDRFKKYSERI</sequence>
<dbReference type="OrthoDB" id="125363at2759"/>
<reference evidence="2 3" key="1">
    <citation type="submission" date="2014-10" db="EMBL/GenBank/DDBJ databases">
        <title>Draft genome of the hookworm Ancylostoma caninum.</title>
        <authorList>
            <person name="Mitreva M."/>
        </authorList>
    </citation>
    <scope>NUCLEOTIDE SEQUENCE [LARGE SCALE GENOMIC DNA]</scope>
    <source>
        <strain evidence="2 3">Baltimore</strain>
    </source>
</reference>
<dbReference type="Proteomes" id="UP000252519">
    <property type="component" value="Unassembled WGS sequence"/>
</dbReference>
<gene>
    <name evidence="2" type="ORF">ANCCAN_19980</name>
</gene>
<protein>
    <submittedName>
        <fullName evidence="2">Uncharacterized protein</fullName>
    </submittedName>
</protein>
<organism evidence="2 3">
    <name type="scientific">Ancylostoma caninum</name>
    <name type="common">Dog hookworm</name>
    <dbReference type="NCBI Taxonomy" id="29170"/>
    <lineage>
        <taxon>Eukaryota</taxon>
        <taxon>Metazoa</taxon>
        <taxon>Ecdysozoa</taxon>
        <taxon>Nematoda</taxon>
        <taxon>Chromadorea</taxon>
        <taxon>Rhabditida</taxon>
        <taxon>Rhabditina</taxon>
        <taxon>Rhabditomorpha</taxon>
        <taxon>Strongyloidea</taxon>
        <taxon>Ancylostomatidae</taxon>
        <taxon>Ancylostomatinae</taxon>
        <taxon>Ancylostoma</taxon>
    </lineage>
</organism>
<feature type="region of interest" description="Disordered" evidence="1">
    <location>
        <begin position="23"/>
        <end position="46"/>
    </location>
</feature>
<dbReference type="AlphaFoldDB" id="A0A368FV93"/>
<dbReference type="STRING" id="29170.A0A368FV93"/>